<comment type="caution">
    <text evidence="3">The sequence shown here is derived from an EMBL/GenBank/DDBJ whole genome shotgun (WGS) entry which is preliminary data.</text>
</comment>
<evidence type="ECO:0000313" key="3">
    <source>
        <dbReference type="EMBL" id="MFK7161318.1"/>
    </source>
</evidence>
<reference evidence="3 4" key="1">
    <citation type="submission" date="2024-02" db="EMBL/GenBank/DDBJ databases">
        <title>Marinospirillum sp. MEB 164 isolated from Lonar lake sediment.</title>
        <authorList>
            <person name="Joshi A."/>
            <person name="Thite S."/>
        </authorList>
    </citation>
    <scope>NUCLEOTIDE SEQUENCE [LARGE SCALE GENOMIC DNA]</scope>
    <source>
        <strain evidence="3 4">MEB164</strain>
    </source>
</reference>
<proteinExistence type="predicted"/>
<dbReference type="Proteomes" id="UP001621714">
    <property type="component" value="Unassembled WGS sequence"/>
</dbReference>
<evidence type="ECO:0000313" key="4">
    <source>
        <dbReference type="Proteomes" id="UP001621714"/>
    </source>
</evidence>
<name>A0ABW8PYG2_9GAMM</name>
<keyword evidence="2" id="KW-0812">Transmembrane</keyword>
<dbReference type="InterPro" id="IPR011723">
    <property type="entry name" value="Znf/thioredoxin_put"/>
</dbReference>
<protein>
    <submittedName>
        <fullName evidence="3">DUF3426 domain-containing protein</fullName>
    </submittedName>
</protein>
<dbReference type="EMBL" id="JBANFI010000005">
    <property type="protein sequence ID" value="MFK7161318.1"/>
    <property type="molecule type" value="Genomic_DNA"/>
</dbReference>
<evidence type="ECO:0000256" key="2">
    <source>
        <dbReference type="SAM" id="Phobius"/>
    </source>
</evidence>
<keyword evidence="2" id="KW-1133">Transmembrane helix</keyword>
<keyword evidence="2" id="KW-0472">Membrane</keyword>
<dbReference type="NCBIfam" id="TIGR02098">
    <property type="entry name" value="MJ0042_CXXC"/>
    <property type="match status" value="1"/>
</dbReference>
<accession>A0ABW8PYG2</accession>
<dbReference type="Pfam" id="PF11906">
    <property type="entry name" value="DUF3426"/>
    <property type="match status" value="1"/>
</dbReference>
<feature type="transmembrane region" description="Helical" evidence="2">
    <location>
        <begin position="167"/>
        <end position="186"/>
    </location>
</feature>
<gene>
    <name evidence="3" type="ORF">V6U78_09745</name>
</gene>
<organism evidence="3 4">
    <name type="scientific">Marinospirillum alkalitolerans</name>
    <dbReference type="NCBI Taxonomy" id="3123374"/>
    <lineage>
        <taxon>Bacteria</taxon>
        <taxon>Pseudomonadati</taxon>
        <taxon>Pseudomonadota</taxon>
        <taxon>Gammaproteobacteria</taxon>
        <taxon>Oceanospirillales</taxon>
        <taxon>Oceanospirillaceae</taxon>
        <taxon>Marinospirillum</taxon>
    </lineage>
</organism>
<dbReference type="InterPro" id="IPR021834">
    <property type="entry name" value="DUF3426"/>
</dbReference>
<feature type="region of interest" description="Disordered" evidence="1">
    <location>
        <begin position="117"/>
        <end position="146"/>
    </location>
</feature>
<dbReference type="RefSeq" id="WP_405339898.1">
    <property type="nucleotide sequence ID" value="NZ_JBANFI010000005.1"/>
</dbReference>
<feature type="region of interest" description="Disordered" evidence="1">
    <location>
        <begin position="76"/>
        <end position="101"/>
    </location>
</feature>
<evidence type="ECO:0000256" key="1">
    <source>
        <dbReference type="SAM" id="MobiDB-lite"/>
    </source>
</evidence>
<feature type="compositionally biased region" description="Polar residues" evidence="1">
    <location>
        <begin position="122"/>
        <end position="134"/>
    </location>
</feature>
<sequence>MEMNAHTKLARCPHCGSTFSATEAILEQAFGAVRCGECLKIFNAYHHLLLVDAPVEQELHSATASSTADINLSTTSVHSEHWAEPAGPSSAGALTASHTQVEHKGAQAFSTELFANEPEAAETSQTEASDTEPLSTEARPPSAQPAPWMASARHWWQSQMRPHPWRWGVGALLALVLLVGLSQLSFTPANPYLLREVRFAPSQEAGWLQVEFELSNPGGRTLPLPALQVDLLNLSQQSLSSQRFSPDDLRLNQQQLEPGTAVMIQLQVQRPRTLVHSVRVTAE</sequence>
<keyword evidence="4" id="KW-1185">Reference proteome</keyword>